<dbReference type="STRING" id="64571.A0A1Y2GLN5"/>
<feature type="compositionally biased region" description="Acidic residues" evidence="5">
    <location>
        <begin position="567"/>
        <end position="588"/>
    </location>
</feature>
<dbReference type="PROSITE" id="PS50089">
    <property type="entry name" value="ZF_RING_2"/>
    <property type="match status" value="1"/>
</dbReference>
<reference evidence="7 8" key="1">
    <citation type="submission" date="2016-07" db="EMBL/GenBank/DDBJ databases">
        <title>Pervasive Adenine N6-methylation of Active Genes in Fungi.</title>
        <authorList>
            <consortium name="DOE Joint Genome Institute"/>
            <person name="Mondo S.J."/>
            <person name="Dannebaum R.O."/>
            <person name="Kuo R.C."/>
            <person name="Labutti K."/>
            <person name="Haridas S."/>
            <person name="Kuo A."/>
            <person name="Salamov A."/>
            <person name="Ahrendt S.R."/>
            <person name="Lipzen A."/>
            <person name="Sullivan W."/>
            <person name="Andreopoulos W.B."/>
            <person name="Clum A."/>
            <person name="Lindquist E."/>
            <person name="Daum C."/>
            <person name="Ramamoorthy G.K."/>
            <person name="Gryganskyi A."/>
            <person name="Culley D."/>
            <person name="Magnuson J.K."/>
            <person name="James T.Y."/>
            <person name="O'Malley M.A."/>
            <person name="Stajich J.E."/>
            <person name="Spatafora J.W."/>
            <person name="Visel A."/>
            <person name="Grigoriev I.V."/>
        </authorList>
    </citation>
    <scope>NUCLEOTIDE SEQUENCE [LARGE SCALE GENOMIC DNA]</scope>
    <source>
        <strain evidence="7 8">NRRL 3116</strain>
    </source>
</reference>
<evidence type="ECO:0000256" key="4">
    <source>
        <dbReference type="PROSITE-ProRule" id="PRU00175"/>
    </source>
</evidence>
<dbReference type="InParanoid" id="A0A1Y2GLN5"/>
<keyword evidence="3" id="KW-0862">Zinc</keyword>
<dbReference type="EMBL" id="MCFF01000020">
    <property type="protein sequence ID" value="ORZ14926.1"/>
    <property type="molecule type" value="Genomic_DNA"/>
</dbReference>
<dbReference type="Proteomes" id="UP000193648">
    <property type="component" value="Unassembled WGS sequence"/>
</dbReference>
<dbReference type="SUPFAM" id="SSF57850">
    <property type="entry name" value="RING/U-box"/>
    <property type="match status" value="1"/>
</dbReference>
<feature type="region of interest" description="Disordered" evidence="5">
    <location>
        <begin position="1"/>
        <end position="132"/>
    </location>
</feature>
<dbReference type="Pfam" id="PF13923">
    <property type="entry name" value="zf-C3HC4_2"/>
    <property type="match status" value="1"/>
</dbReference>
<keyword evidence="8" id="KW-1185">Reference proteome</keyword>
<feature type="compositionally biased region" description="Basic residues" evidence="5">
    <location>
        <begin position="547"/>
        <end position="561"/>
    </location>
</feature>
<feature type="compositionally biased region" description="Polar residues" evidence="5">
    <location>
        <begin position="27"/>
        <end position="39"/>
    </location>
</feature>
<feature type="compositionally biased region" description="Basic residues" evidence="5">
    <location>
        <begin position="1"/>
        <end position="16"/>
    </location>
</feature>
<gene>
    <name evidence="7" type="ORF">BCR41DRAFT_422429</name>
</gene>
<feature type="compositionally biased region" description="Low complexity" evidence="5">
    <location>
        <begin position="40"/>
        <end position="55"/>
    </location>
</feature>
<accession>A0A1Y2GLN5</accession>
<protein>
    <recommendedName>
        <fullName evidence="6">RING-type domain-containing protein</fullName>
    </recommendedName>
</protein>
<evidence type="ECO:0000256" key="3">
    <source>
        <dbReference type="ARBA" id="ARBA00022833"/>
    </source>
</evidence>
<feature type="region of interest" description="Disordered" evidence="5">
    <location>
        <begin position="370"/>
        <end position="613"/>
    </location>
</feature>
<evidence type="ECO:0000259" key="6">
    <source>
        <dbReference type="PROSITE" id="PS50089"/>
    </source>
</evidence>
<dbReference type="GeneID" id="33571997"/>
<dbReference type="PANTHER" id="PTHR23041:SF78">
    <property type="entry name" value="E3 UBIQUITIN-PROTEIN LIGASE RNF4"/>
    <property type="match status" value="1"/>
</dbReference>
<dbReference type="InterPro" id="IPR047134">
    <property type="entry name" value="RNF4"/>
</dbReference>
<dbReference type="OrthoDB" id="6105938at2759"/>
<name>A0A1Y2GLN5_9FUNG</name>
<dbReference type="SMART" id="SM00184">
    <property type="entry name" value="RING"/>
    <property type="match status" value="1"/>
</dbReference>
<sequence>MSKVKNAKKRAKRAKQRAQNELCAVASGNSQQSETSSQTVAPSASSQSPLLVSSQNPSFVSTPPPTTVHLDLHEDKKGKKKQNTPPTIASSTSAKETPSSSETCRKLTSDPSSLSQQKPSITNPTNDSKASCSYTSTLDDKALELFVAKEAESEVERLQKLVVRLQKEIEYKDAIIAKLRSTEVEAGGESTTRPAAVDVVDHTTSGDSNAQITSIRLQQQQKRDMALQCSICVDYFSSPFTIECGHTFCYACLHSWIEIHKSCPTCRTKLLRRPTFSLNIREQVQNSIAGLLEPERKATMARIEADENSFKRIQKQGDIWAGLFRPLSLDGLGSGTVIDKEDGVRRCAVCGWEVRRGVCVNCSTLFSGDEDSDTVDNHSDFDDEYSRARSRRIKRGVSRSKRPSTRIRTRGSHNRRLSKVSPTIVQISDDSESEQRDKGGTDKEERGKDSERSKGTEEVKEDESTVVAAMSANRSKGLLQRKRRAICISDDDDELKDAKGNDNKSGAGEGISSNGGSTSRLKGVKRGKLAKQVVFDSESEELLVKNKDRKQKQNKGVGKGKSRAEESSDDMDDTGDSDNTDGTDDSDDDFFKSSSSLRRKKNHRSANLEALFT</sequence>
<dbReference type="GO" id="GO:0008270">
    <property type="term" value="F:zinc ion binding"/>
    <property type="evidence" value="ECO:0007669"/>
    <property type="project" value="UniProtKB-KW"/>
</dbReference>
<comment type="caution">
    <text evidence="7">The sequence shown here is derived from an EMBL/GenBank/DDBJ whole genome shotgun (WGS) entry which is preliminary data.</text>
</comment>
<proteinExistence type="predicted"/>
<dbReference type="PANTHER" id="PTHR23041">
    <property type="entry name" value="RING FINGER DOMAIN-CONTAINING"/>
    <property type="match status" value="1"/>
</dbReference>
<dbReference type="PROSITE" id="PS00518">
    <property type="entry name" value="ZF_RING_1"/>
    <property type="match status" value="1"/>
</dbReference>
<evidence type="ECO:0000256" key="5">
    <source>
        <dbReference type="SAM" id="MobiDB-lite"/>
    </source>
</evidence>
<feature type="domain" description="RING-type" evidence="6">
    <location>
        <begin position="229"/>
        <end position="267"/>
    </location>
</feature>
<evidence type="ECO:0000256" key="2">
    <source>
        <dbReference type="ARBA" id="ARBA00022771"/>
    </source>
</evidence>
<dbReference type="InterPro" id="IPR001841">
    <property type="entry name" value="Znf_RING"/>
</dbReference>
<organism evidence="7 8">
    <name type="scientific">Lobosporangium transversale</name>
    <dbReference type="NCBI Taxonomy" id="64571"/>
    <lineage>
        <taxon>Eukaryota</taxon>
        <taxon>Fungi</taxon>
        <taxon>Fungi incertae sedis</taxon>
        <taxon>Mucoromycota</taxon>
        <taxon>Mortierellomycotina</taxon>
        <taxon>Mortierellomycetes</taxon>
        <taxon>Mortierellales</taxon>
        <taxon>Mortierellaceae</taxon>
        <taxon>Lobosporangium</taxon>
    </lineage>
</organism>
<feature type="compositionally biased region" description="Basic residues" evidence="5">
    <location>
        <begin position="388"/>
        <end position="418"/>
    </location>
</feature>
<dbReference type="RefSeq" id="XP_021881058.1">
    <property type="nucleotide sequence ID" value="XM_022030154.1"/>
</dbReference>
<evidence type="ECO:0000313" key="8">
    <source>
        <dbReference type="Proteomes" id="UP000193648"/>
    </source>
</evidence>
<dbReference type="InterPro" id="IPR013083">
    <property type="entry name" value="Znf_RING/FYVE/PHD"/>
</dbReference>
<feature type="compositionally biased region" description="Polar residues" evidence="5">
    <location>
        <begin position="511"/>
        <end position="520"/>
    </location>
</feature>
<feature type="compositionally biased region" description="Low complexity" evidence="5">
    <location>
        <begin position="89"/>
        <end position="102"/>
    </location>
</feature>
<feature type="compositionally biased region" description="Basic and acidic residues" evidence="5">
    <location>
        <begin position="433"/>
        <end position="458"/>
    </location>
</feature>
<evidence type="ECO:0000313" key="7">
    <source>
        <dbReference type="EMBL" id="ORZ14926.1"/>
    </source>
</evidence>
<feature type="compositionally biased region" description="Basic and acidic residues" evidence="5">
    <location>
        <begin position="375"/>
        <end position="387"/>
    </location>
</feature>
<keyword evidence="2 4" id="KW-0863">Zinc-finger</keyword>
<keyword evidence="1" id="KW-0479">Metal-binding</keyword>
<evidence type="ECO:0000256" key="1">
    <source>
        <dbReference type="ARBA" id="ARBA00022723"/>
    </source>
</evidence>
<dbReference type="Gene3D" id="3.30.40.10">
    <property type="entry name" value="Zinc/RING finger domain, C3HC4 (zinc finger)"/>
    <property type="match status" value="1"/>
</dbReference>
<feature type="compositionally biased region" description="Polar residues" evidence="5">
    <location>
        <begin position="109"/>
        <end position="132"/>
    </location>
</feature>
<dbReference type="AlphaFoldDB" id="A0A1Y2GLN5"/>
<dbReference type="InterPro" id="IPR017907">
    <property type="entry name" value="Znf_RING_CS"/>
</dbReference>